<organism evidence="3 4">
    <name type="scientific">Coptis chinensis</name>
    <dbReference type="NCBI Taxonomy" id="261450"/>
    <lineage>
        <taxon>Eukaryota</taxon>
        <taxon>Viridiplantae</taxon>
        <taxon>Streptophyta</taxon>
        <taxon>Embryophyta</taxon>
        <taxon>Tracheophyta</taxon>
        <taxon>Spermatophyta</taxon>
        <taxon>Magnoliopsida</taxon>
        <taxon>Ranunculales</taxon>
        <taxon>Ranunculaceae</taxon>
        <taxon>Coptidoideae</taxon>
        <taxon>Coptis</taxon>
    </lineage>
</organism>
<feature type="domain" description="Replication protein A OB" evidence="2">
    <location>
        <begin position="7"/>
        <end position="76"/>
    </location>
</feature>
<name>A0A835LHU1_9MAGN</name>
<dbReference type="AlphaFoldDB" id="A0A835LHU1"/>
<sequence>MEQGVIAKKRNIFLQDERGNKLRVTLWTKIASEIDNKTNSLKTQPPVLIVTSASVNFFKGQAGVYDVSTTRSSKIYSNLGIPEVSIETYYAPWCKA</sequence>
<evidence type="ECO:0000313" key="3">
    <source>
        <dbReference type="EMBL" id="KAF9592254.1"/>
    </source>
</evidence>
<protein>
    <recommendedName>
        <fullName evidence="2">Replication protein A OB domain-containing protein</fullName>
    </recommendedName>
</protein>
<dbReference type="OrthoDB" id="1896470at2759"/>
<dbReference type="InterPro" id="IPR012340">
    <property type="entry name" value="NA-bd_OB-fold"/>
</dbReference>
<keyword evidence="4" id="KW-1185">Reference proteome</keyword>
<dbReference type="Gene3D" id="2.40.50.140">
    <property type="entry name" value="Nucleic acid-binding proteins"/>
    <property type="match status" value="1"/>
</dbReference>
<accession>A0A835LHU1</accession>
<gene>
    <name evidence="3" type="ORF">IFM89_012830</name>
</gene>
<dbReference type="Proteomes" id="UP000631114">
    <property type="component" value="Unassembled WGS sequence"/>
</dbReference>
<dbReference type="Pfam" id="PF16900">
    <property type="entry name" value="REPA_OB_2"/>
    <property type="match status" value="1"/>
</dbReference>
<keyword evidence="1" id="KW-0238">DNA-binding</keyword>
<evidence type="ECO:0000256" key="1">
    <source>
        <dbReference type="ARBA" id="ARBA00023125"/>
    </source>
</evidence>
<evidence type="ECO:0000259" key="2">
    <source>
        <dbReference type="Pfam" id="PF16900"/>
    </source>
</evidence>
<evidence type="ECO:0000313" key="4">
    <source>
        <dbReference type="Proteomes" id="UP000631114"/>
    </source>
</evidence>
<dbReference type="SUPFAM" id="SSF50249">
    <property type="entry name" value="Nucleic acid-binding proteins"/>
    <property type="match status" value="1"/>
</dbReference>
<comment type="caution">
    <text evidence="3">The sequence shown here is derived from an EMBL/GenBank/DDBJ whole genome shotgun (WGS) entry which is preliminary data.</text>
</comment>
<dbReference type="GO" id="GO:0003677">
    <property type="term" value="F:DNA binding"/>
    <property type="evidence" value="ECO:0007669"/>
    <property type="project" value="UniProtKB-KW"/>
</dbReference>
<dbReference type="EMBL" id="JADFTS010000008">
    <property type="protein sequence ID" value="KAF9592254.1"/>
    <property type="molecule type" value="Genomic_DNA"/>
</dbReference>
<dbReference type="InterPro" id="IPR031657">
    <property type="entry name" value="REPA_OB_2"/>
</dbReference>
<reference evidence="3 4" key="1">
    <citation type="submission" date="2020-10" db="EMBL/GenBank/DDBJ databases">
        <title>The Coptis chinensis genome and diversification of protoberbering-type alkaloids.</title>
        <authorList>
            <person name="Wang B."/>
            <person name="Shu S."/>
            <person name="Song C."/>
            <person name="Liu Y."/>
        </authorList>
    </citation>
    <scope>NUCLEOTIDE SEQUENCE [LARGE SCALE GENOMIC DNA]</scope>
    <source>
        <strain evidence="3">HL-2020</strain>
        <tissue evidence="3">Leaf</tissue>
    </source>
</reference>
<proteinExistence type="predicted"/>